<organism evidence="1 2">
    <name type="scientific">Roseiconus lacunae</name>
    <dbReference type="NCBI Taxonomy" id="2605694"/>
    <lineage>
        <taxon>Bacteria</taxon>
        <taxon>Pseudomonadati</taxon>
        <taxon>Planctomycetota</taxon>
        <taxon>Planctomycetia</taxon>
        <taxon>Pirellulales</taxon>
        <taxon>Pirellulaceae</taxon>
        <taxon>Roseiconus</taxon>
    </lineage>
</organism>
<gene>
    <name evidence="1" type="ORF">QTN89_10450</name>
</gene>
<accession>A0ABT7PHX5</accession>
<evidence type="ECO:0000313" key="1">
    <source>
        <dbReference type="EMBL" id="MDM4015851.1"/>
    </source>
</evidence>
<dbReference type="Proteomes" id="UP001239462">
    <property type="component" value="Unassembled WGS sequence"/>
</dbReference>
<sequence length="111" mass="12166">MSRFDEQKRQRFIENVDARMSQASNQLAAFSQSVSDVYANWMGYKSLEDDDAELLQASITFAGKARDLVDSQKTALAHALDVIAGGMVDGEGEPLTRQDLLDELAAIPATE</sequence>
<dbReference type="EMBL" id="JASZZN010000006">
    <property type="protein sequence ID" value="MDM4015851.1"/>
    <property type="molecule type" value="Genomic_DNA"/>
</dbReference>
<comment type="caution">
    <text evidence="1">The sequence shown here is derived from an EMBL/GenBank/DDBJ whole genome shotgun (WGS) entry which is preliminary data.</text>
</comment>
<evidence type="ECO:0000313" key="2">
    <source>
        <dbReference type="Proteomes" id="UP001239462"/>
    </source>
</evidence>
<reference evidence="1 2" key="1">
    <citation type="submission" date="2023-06" db="EMBL/GenBank/DDBJ databases">
        <title>Roseiconus lacunae JC819 isolated from Gulf of Mannar region, Tamil Nadu.</title>
        <authorList>
            <person name="Pk S."/>
            <person name="Ch S."/>
            <person name="Ch V.R."/>
        </authorList>
    </citation>
    <scope>NUCLEOTIDE SEQUENCE [LARGE SCALE GENOMIC DNA]</scope>
    <source>
        <strain evidence="1 2">JC819</strain>
    </source>
</reference>
<name>A0ABT7PHX5_9BACT</name>
<proteinExistence type="predicted"/>
<keyword evidence="2" id="KW-1185">Reference proteome</keyword>
<dbReference type="RefSeq" id="WP_289163388.1">
    <property type="nucleotide sequence ID" value="NZ_JASZZN010000006.1"/>
</dbReference>
<protein>
    <submittedName>
        <fullName evidence="1">Uncharacterized protein</fullName>
    </submittedName>
</protein>